<evidence type="ECO:0000313" key="3">
    <source>
        <dbReference type="Proteomes" id="UP000199608"/>
    </source>
</evidence>
<dbReference type="RefSeq" id="WP_175530417.1">
    <property type="nucleotide sequence ID" value="NZ_FNLL01000014.1"/>
</dbReference>
<keyword evidence="3" id="KW-1185">Reference proteome</keyword>
<reference evidence="3" key="1">
    <citation type="submission" date="2016-10" db="EMBL/GenBank/DDBJ databases">
        <authorList>
            <person name="Varghese N."/>
            <person name="Submissions S."/>
        </authorList>
    </citation>
    <scope>NUCLEOTIDE SEQUENCE [LARGE SCALE GENOMIC DNA]</scope>
    <source>
        <strain evidence="3">DSM 3384</strain>
    </source>
</reference>
<feature type="region of interest" description="Disordered" evidence="1">
    <location>
        <begin position="30"/>
        <end position="51"/>
    </location>
</feature>
<sequence length="51" mass="5940">MNRETGTTLFIFFMKVFKNPNSDFQPLSWANPDEMPGQPMAVTPENQELYE</sequence>
<dbReference type="AlphaFoldDB" id="A0A1H2JPR8"/>
<dbReference type="Proteomes" id="UP000199608">
    <property type="component" value="Unassembled WGS sequence"/>
</dbReference>
<proteinExistence type="predicted"/>
<dbReference type="EMBL" id="FNLL01000014">
    <property type="protein sequence ID" value="SDU58544.1"/>
    <property type="molecule type" value="Genomic_DNA"/>
</dbReference>
<organism evidence="2 3">
    <name type="scientific">Desulfobacula phenolica</name>
    <dbReference type="NCBI Taxonomy" id="90732"/>
    <lineage>
        <taxon>Bacteria</taxon>
        <taxon>Pseudomonadati</taxon>
        <taxon>Thermodesulfobacteriota</taxon>
        <taxon>Desulfobacteria</taxon>
        <taxon>Desulfobacterales</taxon>
        <taxon>Desulfobacteraceae</taxon>
        <taxon>Desulfobacula</taxon>
    </lineage>
</organism>
<accession>A0A1H2JPR8</accession>
<protein>
    <submittedName>
        <fullName evidence="2">Uncharacterized protein</fullName>
    </submittedName>
</protein>
<evidence type="ECO:0000313" key="2">
    <source>
        <dbReference type="EMBL" id="SDU58544.1"/>
    </source>
</evidence>
<name>A0A1H2JPR8_9BACT</name>
<evidence type="ECO:0000256" key="1">
    <source>
        <dbReference type="SAM" id="MobiDB-lite"/>
    </source>
</evidence>
<gene>
    <name evidence="2" type="ORF">SAMN04487931_11437</name>
</gene>